<keyword evidence="7" id="KW-0539">Nucleus</keyword>
<keyword evidence="3" id="KW-0813">Transport</keyword>
<dbReference type="EMBL" id="QGNW01001275">
    <property type="protein sequence ID" value="RVW47631.1"/>
    <property type="molecule type" value="Genomic_DNA"/>
</dbReference>
<gene>
    <name evidence="10" type="primary">Ipo5_0</name>
    <name evidence="10" type="ORF">CK203_109783</name>
</gene>
<keyword evidence="4" id="KW-0963">Cytoplasm</keyword>
<accession>A0A438EIU8</accession>
<evidence type="ECO:0000313" key="11">
    <source>
        <dbReference type="Proteomes" id="UP000288805"/>
    </source>
</evidence>
<dbReference type="InterPro" id="IPR041389">
    <property type="entry name" value="Importin_rep_6"/>
</dbReference>
<evidence type="ECO:0000259" key="9">
    <source>
        <dbReference type="Pfam" id="PF25780"/>
    </source>
</evidence>
<comment type="subcellular location">
    <subcellularLocation>
        <location evidence="2">Cytoplasm</location>
    </subcellularLocation>
    <subcellularLocation>
        <location evidence="1">Nucleus</location>
    </subcellularLocation>
</comment>
<dbReference type="Pfam" id="PF18808">
    <property type="entry name" value="Importin_rep_4"/>
    <property type="match status" value="1"/>
</dbReference>
<dbReference type="InterPro" id="IPR058584">
    <property type="entry name" value="IMB1_TNPO1-like_TPR"/>
</dbReference>
<evidence type="ECO:0000313" key="10">
    <source>
        <dbReference type="EMBL" id="RVW47631.1"/>
    </source>
</evidence>
<dbReference type="PANTHER" id="PTHR10527">
    <property type="entry name" value="IMPORTIN BETA"/>
    <property type="match status" value="1"/>
</dbReference>
<dbReference type="GO" id="GO:0005737">
    <property type="term" value="C:cytoplasm"/>
    <property type="evidence" value="ECO:0007669"/>
    <property type="project" value="UniProtKB-SubCell"/>
</dbReference>
<evidence type="ECO:0000256" key="7">
    <source>
        <dbReference type="ARBA" id="ARBA00023242"/>
    </source>
</evidence>
<evidence type="ECO:0000256" key="2">
    <source>
        <dbReference type="ARBA" id="ARBA00004496"/>
    </source>
</evidence>
<keyword evidence="5" id="KW-0677">Repeat</keyword>
<comment type="caution">
    <text evidence="10">The sequence shown here is derived from an EMBL/GenBank/DDBJ whole genome shotgun (WGS) entry which is preliminary data.</text>
</comment>
<dbReference type="GO" id="GO:0006606">
    <property type="term" value="P:protein import into nucleus"/>
    <property type="evidence" value="ECO:0007669"/>
    <property type="project" value="InterPro"/>
</dbReference>
<feature type="domain" description="Importin subunit beta-1/Transportin-1-like TPR repeats" evidence="8">
    <location>
        <begin position="530"/>
        <end position="664"/>
    </location>
</feature>
<evidence type="ECO:0000256" key="3">
    <source>
        <dbReference type="ARBA" id="ARBA00022448"/>
    </source>
</evidence>
<reference evidence="10 11" key="1">
    <citation type="journal article" date="2018" name="PLoS Genet.">
        <title>Population sequencing reveals clonal diversity and ancestral inbreeding in the grapevine cultivar Chardonnay.</title>
        <authorList>
            <person name="Roach M.J."/>
            <person name="Johnson D.L."/>
            <person name="Bohlmann J."/>
            <person name="van Vuuren H.J."/>
            <person name="Jones S.J."/>
            <person name="Pretorius I.S."/>
            <person name="Schmidt S.A."/>
            <person name="Borneman A.R."/>
        </authorList>
    </citation>
    <scope>NUCLEOTIDE SEQUENCE [LARGE SCALE GENOMIC DNA]</scope>
    <source>
        <strain evidence="11">cv. Chardonnay</strain>
        <tissue evidence="10">Leaf</tissue>
    </source>
</reference>
<evidence type="ECO:0000256" key="4">
    <source>
        <dbReference type="ARBA" id="ARBA00022490"/>
    </source>
</evidence>
<feature type="domain" description="IPO4/5-like TPR repeats" evidence="9">
    <location>
        <begin position="119"/>
        <end position="266"/>
    </location>
</feature>
<dbReference type="InterPro" id="IPR040122">
    <property type="entry name" value="Importin_beta"/>
</dbReference>
<protein>
    <submittedName>
        <fullName evidence="10">Importin-5</fullName>
    </submittedName>
</protein>
<dbReference type="InterPro" id="IPR011989">
    <property type="entry name" value="ARM-like"/>
</dbReference>
<evidence type="ECO:0000256" key="1">
    <source>
        <dbReference type="ARBA" id="ARBA00004123"/>
    </source>
</evidence>
<dbReference type="Gene3D" id="1.25.10.10">
    <property type="entry name" value="Leucine-rich Repeat Variant"/>
    <property type="match status" value="1"/>
</dbReference>
<dbReference type="InterPro" id="IPR016024">
    <property type="entry name" value="ARM-type_fold"/>
</dbReference>
<sequence length="1112" mass="125434">MDAEEPGIRDKALELLGSDPQALQTNILNLTSPDPSLHSNARTLLAYLGRHYTNSLCFRVSCLILSTSDASIRETIVNFLRLLLTASGSHFWMILSIIHRNDIKRVFLECLEKETSTRVAKILCKLALDVAVESEWPELVPFMLRCFEASDIRVQETSLFLFGLLSETLGEKLSCEPDKLQSLFLKCLGCENWRVRAAAVGASVRLIVFLMGTSSNDLLEQLSAPIMDTFYDAMENGKERYARKVVKHLTVLMRKKPGFLRSRIDTCIAYMLIMAEKKVWSEKSRHLAVKFLITLAEERHQGFAMLKILPDKITRILSLLFKMVADIKDVNSWYEAESHHKNSGETNNCSYGKESLRRFAIAKHVDITDEKFITMLAEYINDREWQKRHAVPATLAQMIVGCSEEMLADLTSVIQIASISSQDSHPRVRWAAIDLLEQLSKYLCPQLQNQHHQLVIPLLTKALLDFQNPRIQAHAASAISCFSQSCTSSILKPHLDVIVSMLLKLLQVESHQKPLVITYRCFHAYIICNIQKGSQSLKEEALTALASLASSSQEHFQEYYVAVMPYIKVMSMQGKSNHRLLAKAMECITMIWMAVGKEICRKDCQEVVELLISLQESQMETDDPMRICILEVWGRLCKCLGKEFLPYMNVAMPHLLQSAAQPKIDFTNELLNASLNLLEEKASACNMLCSCAAELKEDFHLWIDEVADTLIPLLKFNLHQEVRMAAASAMPLILDSAKLAVEKGHILEVDESPVMKLSAQIIPAMTAALYMEPKAEICARFLGSLNGCIQISGPYLTDNEAKFLMDEITKFLIARSLRRHAREQGVAQDSDAGERELLKEESGNEKEVYNNVGDCMATLIKRFKLSIVPFFEKLLICVARTWVDRTTIEKKLAVRIFHEVAEQCGEEALKQEYFLQVMHYQSYLPFLLEACKSDKPEVQQVAAWTIGICAEFGGSFFKTIVDVALSSLNSVISHPNALQPDHVMVHDVAVSALGKICYFHYDNIKEAEVLSTWLSHLPITNLLNEAKVAHQYLCRVVERTKTEPLSVYLPSIIRVFAEILWAGSNLATAQTVSQMIGLLKDSKQTLPTEWASICSSLVPQRKNFLQAILPDT</sequence>
<evidence type="ECO:0000256" key="5">
    <source>
        <dbReference type="ARBA" id="ARBA00022737"/>
    </source>
</evidence>
<proteinExistence type="predicted"/>
<dbReference type="InterPro" id="IPR041653">
    <property type="entry name" value="Importin_rep_4"/>
</dbReference>
<organism evidence="10 11">
    <name type="scientific">Vitis vinifera</name>
    <name type="common">Grape</name>
    <dbReference type="NCBI Taxonomy" id="29760"/>
    <lineage>
        <taxon>Eukaryota</taxon>
        <taxon>Viridiplantae</taxon>
        <taxon>Streptophyta</taxon>
        <taxon>Embryophyta</taxon>
        <taxon>Tracheophyta</taxon>
        <taxon>Spermatophyta</taxon>
        <taxon>Magnoliopsida</taxon>
        <taxon>eudicotyledons</taxon>
        <taxon>Gunneridae</taxon>
        <taxon>Pentapetalae</taxon>
        <taxon>rosids</taxon>
        <taxon>Vitales</taxon>
        <taxon>Vitaceae</taxon>
        <taxon>Viteae</taxon>
        <taxon>Vitis</taxon>
    </lineage>
</organism>
<dbReference type="InterPro" id="IPR057672">
    <property type="entry name" value="TPR_IPO4/5"/>
</dbReference>
<keyword evidence="6" id="KW-0653">Protein transport</keyword>
<name>A0A438EIU8_VITVI</name>
<dbReference type="Proteomes" id="UP000288805">
    <property type="component" value="Unassembled WGS sequence"/>
</dbReference>
<dbReference type="Pfam" id="PF25574">
    <property type="entry name" value="TPR_IMB1"/>
    <property type="match status" value="1"/>
</dbReference>
<evidence type="ECO:0000256" key="6">
    <source>
        <dbReference type="ARBA" id="ARBA00022927"/>
    </source>
</evidence>
<dbReference type="Pfam" id="PF25780">
    <property type="entry name" value="TPR_IPO5"/>
    <property type="match status" value="1"/>
</dbReference>
<dbReference type="Pfam" id="PF18829">
    <property type="entry name" value="Importin_rep_6"/>
    <property type="match status" value="1"/>
</dbReference>
<evidence type="ECO:0000259" key="8">
    <source>
        <dbReference type="Pfam" id="PF25574"/>
    </source>
</evidence>
<dbReference type="GO" id="GO:0005634">
    <property type="term" value="C:nucleus"/>
    <property type="evidence" value="ECO:0007669"/>
    <property type="project" value="UniProtKB-SubCell"/>
</dbReference>
<dbReference type="SUPFAM" id="SSF48371">
    <property type="entry name" value="ARM repeat"/>
    <property type="match status" value="2"/>
</dbReference>
<dbReference type="AlphaFoldDB" id="A0A438EIU8"/>